<dbReference type="InterPro" id="IPR036388">
    <property type="entry name" value="WH-like_DNA-bd_sf"/>
</dbReference>
<name>A0ABU4RLT9_9HYPH</name>
<keyword evidence="3" id="KW-0804">Transcription</keyword>
<dbReference type="RefSeq" id="WP_319842832.1">
    <property type="nucleotide sequence ID" value="NZ_JAXAFJ010000001.1"/>
</dbReference>
<dbReference type="SUPFAM" id="SSF48008">
    <property type="entry name" value="GntR ligand-binding domain-like"/>
    <property type="match status" value="1"/>
</dbReference>
<dbReference type="Pfam" id="PF07729">
    <property type="entry name" value="FCD"/>
    <property type="match status" value="1"/>
</dbReference>
<evidence type="ECO:0000256" key="2">
    <source>
        <dbReference type="ARBA" id="ARBA00023125"/>
    </source>
</evidence>
<gene>
    <name evidence="5" type="ORF">SCD90_01450</name>
</gene>
<protein>
    <submittedName>
        <fullName evidence="5">GntR family transcriptional regulator</fullName>
    </submittedName>
</protein>
<keyword evidence="2" id="KW-0238">DNA-binding</keyword>
<dbReference type="SUPFAM" id="SSF46785">
    <property type="entry name" value="Winged helix' DNA-binding domain"/>
    <property type="match status" value="1"/>
</dbReference>
<proteinExistence type="predicted"/>
<dbReference type="InterPro" id="IPR008920">
    <property type="entry name" value="TF_FadR/GntR_C"/>
</dbReference>
<dbReference type="InterPro" id="IPR036390">
    <property type="entry name" value="WH_DNA-bd_sf"/>
</dbReference>
<dbReference type="SMART" id="SM00895">
    <property type="entry name" value="FCD"/>
    <property type="match status" value="1"/>
</dbReference>
<dbReference type="InterPro" id="IPR000524">
    <property type="entry name" value="Tscrpt_reg_HTH_GntR"/>
</dbReference>
<dbReference type="Gene3D" id="1.20.120.530">
    <property type="entry name" value="GntR ligand-binding domain-like"/>
    <property type="match status" value="1"/>
</dbReference>
<evidence type="ECO:0000256" key="1">
    <source>
        <dbReference type="ARBA" id="ARBA00023015"/>
    </source>
</evidence>
<organism evidence="5 6">
    <name type="scientific">Terrihabitans rhizophilus</name>
    <dbReference type="NCBI Taxonomy" id="3092662"/>
    <lineage>
        <taxon>Bacteria</taxon>
        <taxon>Pseudomonadati</taxon>
        <taxon>Pseudomonadota</taxon>
        <taxon>Alphaproteobacteria</taxon>
        <taxon>Hyphomicrobiales</taxon>
        <taxon>Terrihabitans</taxon>
    </lineage>
</organism>
<accession>A0ABU4RLT9</accession>
<dbReference type="Gene3D" id="1.10.10.10">
    <property type="entry name" value="Winged helix-like DNA-binding domain superfamily/Winged helix DNA-binding domain"/>
    <property type="match status" value="1"/>
</dbReference>
<evidence type="ECO:0000259" key="4">
    <source>
        <dbReference type="PROSITE" id="PS50949"/>
    </source>
</evidence>
<dbReference type="Proteomes" id="UP001274321">
    <property type="component" value="Unassembled WGS sequence"/>
</dbReference>
<sequence>MIVNNIGAKYKLMAIEPHPDDVLSTNEVMTSADRAFRVLEEEIVSGRIPMGTKLGEESLASRFGISRGPLREALRRLEGRSLVVSAAHAGVRVVQLKTEDLIELYEVRESLEGLAVRLAAERGSDEEIRSLRAFVDSQAATRAPDDRDYSQGIGDEDFHYRIATVSGSKRLQNLLCGDLYSLIRLCRFRTWTIPGQKRSQEDHERIMQAIEERDGELADLLMRRHVAAARARFMTAEAASTKL</sequence>
<dbReference type="Pfam" id="PF00392">
    <property type="entry name" value="GntR"/>
    <property type="match status" value="1"/>
</dbReference>
<comment type="caution">
    <text evidence="5">The sequence shown here is derived from an EMBL/GenBank/DDBJ whole genome shotgun (WGS) entry which is preliminary data.</text>
</comment>
<evidence type="ECO:0000256" key="3">
    <source>
        <dbReference type="ARBA" id="ARBA00023163"/>
    </source>
</evidence>
<dbReference type="PANTHER" id="PTHR43537">
    <property type="entry name" value="TRANSCRIPTIONAL REGULATOR, GNTR FAMILY"/>
    <property type="match status" value="1"/>
</dbReference>
<dbReference type="EMBL" id="JAXAFJ010000001">
    <property type="protein sequence ID" value="MDX6804715.1"/>
    <property type="molecule type" value="Genomic_DNA"/>
</dbReference>
<evidence type="ECO:0000313" key="5">
    <source>
        <dbReference type="EMBL" id="MDX6804715.1"/>
    </source>
</evidence>
<feature type="domain" description="HTH gntR-type" evidence="4">
    <location>
        <begin position="29"/>
        <end position="96"/>
    </location>
</feature>
<dbReference type="InterPro" id="IPR011711">
    <property type="entry name" value="GntR_C"/>
</dbReference>
<dbReference type="PANTHER" id="PTHR43537:SF49">
    <property type="entry name" value="TRANSCRIPTIONAL REGULATORY PROTEIN"/>
    <property type="match status" value="1"/>
</dbReference>
<reference evidence="5 6" key="1">
    <citation type="submission" date="2023-11" db="EMBL/GenBank/DDBJ databases">
        <authorList>
            <person name="Bao R."/>
        </authorList>
    </citation>
    <scope>NUCLEOTIDE SEQUENCE [LARGE SCALE GENOMIC DNA]</scope>
    <source>
        <strain evidence="5 6">PJ23</strain>
    </source>
</reference>
<keyword evidence="1" id="KW-0805">Transcription regulation</keyword>
<evidence type="ECO:0000313" key="6">
    <source>
        <dbReference type="Proteomes" id="UP001274321"/>
    </source>
</evidence>
<keyword evidence="6" id="KW-1185">Reference proteome</keyword>
<dbReference type="PROSITE" id="PS50949">
    <property type="entry name" value="HTH_GNTR"/>
    <property type="match status" value="1"/>
</dbReference>
<dbReference type="SMART" id="SM00345">
    <property type="entry name" value="HTH_GNTR"/>
    <property type="match status" value="1"/>
</dbReference>